<sequence length="37" mass="4335">MQLCRTEILTEILGKFIYNNRQSVHALFHSFPPSSKK</sequence>
<reference evidence="1" key="1">
    <citation type="submission" date="2014-11" db="EMBL/GenBank/DDBJ databases">
        <authorList>
            <person name="Amaro Gonzalez C."/>
        </authorList>
    </citation>
    <scope>NUCLEOTIDE SEQUENCE</scope>
</reference>
<organism evidence="1">
    <name type="scientific">Anguilla anguilla</name>
    <name type="common">European freshwater eel</name>
    <name type="synonym">Muraena anguilla</name>
    <dbReference type="NCBI Taxonomy" id="7936"/>
    <lineage>
        <taxon>Eukaryota</taxon>
        <taxon>Metazoa</taxon>
        <taxon>Chordata</taxon>
        <taxon>Craniata</taxon>
        <taxon>Vertebrata</taxon>
        <taxon>Euteleostomi</taxon>
        <taxon>Actinopterygii</taxon>
        <taxon>Neopterygii</taxon>
        <taxon>Teleostei</taxon>
        <taxon>Anguilliformes</taxon>
        <taxon>Anguillidae</taxon>
        <taxon>Anguilla</taxon>
    </lineage>
</organism>
<dbReference type="EMBL" id="GBXM01058747">
    <property type="protein sequence ID" value="JAH49830.1"/>
    <property type="molecule type" value="Transcribed_RNA"/>
</dbReference>
<name>A0A0E9TAC3_ANGAN</name>
<protein>
    <submittedName>
        <fullName evidence="1">Uncharacterized protein</fullName>
    </submittedName>
</protein>
<dbReference type="AlphaFoldDB" id="A0A0E9TAC3"/>
<evidence type="ECO:0000313" key="1">
    <source>
        <dbReference type="EMBL" id="JAH49830.1"/>
    </source>
</evidence>
<accession>A0A0E9TAC3</accession>
<proteinExistence type="predicted"/>
<reference evidence="1" key="2">
    <citation type="journal article" date="2015" name="Fish Shellfish Immunol.">
        <title>Early steps in the European eel (Anguilla anguilla)-Vibrio vulnificus interaction in the gills: Role of the RtxA13 toxin.</title>
        <authorList>
            <person name="Callol A."/>
            <person name="Pajuelo D."/>
            <person name="Ebbesson L."/>
            <person name="Teles M."/>
            <person name="MacKenzie S."/>
            <person name="Amaro C."/>
        </authorList>
    </citation>
    <scope>NUCLEOTIDE SEQUENCE</scope>
</reference>